<evidence type="ECO:0000256" key="2">
    <source>
        <dbReference type="ARBA" id="ARBA00007131"/>
    </source>
</evidence>
<dbReference type="Pfam" id="PF00456">
    <property type="entry name" value="Transketolase_N"/>
    <property type="match status" value="1"/>
</dbReference>
<dbReference type="CDD" id="cd02012">
    <property type="entry name" value="TPP_TK"/>
    <property type="match status" value="1"/>
</dbReference>
<proteinExistence type="inferred from homology"/>
<reference evidence="5 6" key="1">
    <citation type="journal article" date="2014" name="Int. J. Syst. Evol. Microbiol.">
        <title>Complete genome sequence of Corynebacterium casei LMG S-19264T (=DSM 44701T), isolated from a smear-ripened cheese.</title>
        <authorList>
            <consortium name="US DOE Joint Genome Institute (JGI-PGF)"/>
            <person name="Walter F."/>
            <person name="Albersmeier A."/>
            <person name="Kalinowski J."/>
            <person name="Ruckert C."/>
        </authorList>
    </citation>
    <scope>NUCLEOTIDE SEQUENCE [LARGE SCALE GENOMIC DNA]</scope>
    <source>
        <strain evidence="5 6">CGMCC 4.7206</strain>
    </source>
</reference>
<dbReference type="InterPro" id="IPR005474">
    <property type="entry name" value="Transketolase_N"/>
</dbReference>
<comment type="caution">
    <text evidence="5">The sequence shown here is derived from an EMBL/GenBank/DDBJ whole genome shotgun (WGS) entry which is preliminary data.</text>
</comment>
<comment type="similarity">
    <text evidence="2">Belongs to the transketolase family.</text>
</comment>
<gene>
    <name evidence="5" type="ORF">GCM10011581_43820</name>
</gene>
<feature type="domain" description="Transketolase N-terminal" evidence="4">
    <location>
        <begin position="18"/>
        <end position="279"/>
    </location>
</feature>
<keyword evidence="3" id="KW-0786">Thiamine pyrophosphate</keyword>
<dbReference type="PANTHER" id="PTHR47514">
    <property type="entry name" value="TRANSKETOLASE N-TERMINAL SECTION-RELATED"/>
    <property type="match status" value="1"/>
</dbReference>
<evidence type="ECO:0000259" key="4">
    <source>
        <dbReference type="Pfam" id="PF00456"/>
    </source>
</evidence>
<evidence type="ECO:0000313" key="5">
    <source>
        <dbReference type="EMBL" id="GGJ01884.1"/>
    </source>
</evidence>
<dbReference type="RefSeq" id="WP_188990699.1">
    <property type="nucleotide sequence ID" value="NZ_BMMT01000019.1"/>
</dbReference>
<dbReference type="SUPFAM" id="SSF52518">
    <property type="entry name" value="Thiamin diphosphate-binding fold (THDP-binding)"/>
    <property type="match status" value="1"/>
</dbReference>
<organism evidence="5 6">
    <name type="scientific">Saccharopolyspora thermophila</name>
    <dbReference type="NCBI Taxonomy" id="89367"/>
    <lineage>
        <taxon>Bacteria</taxon>
        <taxon>Bacillati</taxon>
        <taxon>Actinomycetota</taxon>
        <taxon>Actinomycetes</taxon>
        <taxon>Pseudonocardiales</taxon>
        <taxon>Pseudonocardiaceae</taxon>
        <taxon>Saccharopolyspora</taxon>
    </lineage>
</organism>
<dbReference type="AlphaFoldDB" id="A0A917NHN5"/>
<comment type="cofactor">
    <cofactor evidence="1">
        <name>thiamine diphosphate</name>
        <dbReference type="ChEBI" id="CHEBI:58937"/>
    </cofactor>
</comment>
<sequence>MTGVLSIRYSDEQLRNLAARARELILRTAHHVGAGHVGGSMSAADLLVSLYFDELRIDPAAPHDASRDRFVLSKGHCALGLYVVLAMRGFFDEAELTTFDQGGSRLQMHPDMTKLPGIEMSTGSLGQGLSAGVGMALGARLGGPASTSHARTFVLLGDGELQEGMTWEALHIAPRYRLGRLTAILDHNGLQQYGWPPRAGERGDRRDPWAGADLAATFGGLGWRVVDIDGNDITEIRSALARTRTADPTDPPTMIIAHTRKGAGVSFMEMSIRWHTGAPDDAQLARALAELRETTTDHGEGVPA</sequence>
<dbReference type="Gene3D" id="3.40.50.970">
    <property type="match status" value="1"/>
</dbReference>
<dbReference type="InterPro" id="IPR029061">
    <property type="entry name" value="THDP-binding"/>
</dbReference>
<evidence type="ECO:0000256" key="1">
    <source>
        <dbReference type="ARBA" id="ARBA00001964"/>
    </source>
</evidence>
<dbReference type="EMBL" id="BMMT01000019">
    <property type="protein sequence ID" value="GGJ01884.1"/>
    <property type="molecule type" value="Genomic_DNA"/>
</dbReference>
<protein>
    <submittedName>
        <fullName evidence="5">Transketolase</fullName>
    </submittedName>
</protein>
<accession>A0A917NHN5</accession>
<evidence type="ECO:0000256" key="3">
    <source>
        <dbReference type="ARBA" id="ARBA00023052"/>
    </source>
</evidence>
<evidence type="ECO:0000313" key="6">
    <source>
        <dbReference type="Proteomes" id="UP000597989"/>
    </source>
</evidence>
<dbReference type="PANTHER" id="PTHR47514:SF1">
    <property type="entry name" value="TRANSKETOLASE N-TERMINAL SECTION-RELATED"/>
    <property type="match status" value="1"/>
</dbReference>
<name>A0A917NHN5_9PSEU</name>
<dbReference type="Proteomes" id="UP000597989">
    <property type="component" value="Unassembled WGS sequence"/>
</dbReference>
<dbReference type="GO" id="GO:0000287">
    <property type="term" value="F:magnesium ion binding"/>
    <property type="evidence" value="ECO:0007669"/>
    <property type="project" value="UniProtKB-ARBA"/>
</dbReference>